<feature type="domain" description="YjeF N-terminal" evidence="1">
    <location>
        <begin position="11"/>
        <end position="215"/>
    </location>
</feature>
<proteinExistence type="predicted"/>
<organism evidence="2 3">
    <name type="scientific">Phoenicibacter congonensis</name>
    <dbReference type="NCBI Taxonomy" id="1944646"/>
    <lineage>
        <taxon>Bacteria</taxon>
        <taxon>Bacillati</taxon>
        <taxon>Actinomycetota</taxon>
        <taxon>Coriobacteriia</taxon>
        <taxon>Eggerthellales</taxon>
        <taxon>Eggerthellaceae</taxon>
        <taxon>Phoenicibacter</taxon>
    </lineage>
</organism>
<dbReference type="EMBL" id="JAUMVS010000128">
    <property type="protein sequence ID" value="MDO4842267.1"/>
    <property type="molecule type" value="Genomic_DNA"/>
</dbReference>
<dbReference type="InterPro" id="IPR004443">
    <property type="entry name" value="YjeF_N_dom"/>
</dbReference>
<accession>A0AA43RMG9</accession>
<evidence type="ECO:0000313" key="2">
    <source>
        <dbReference type="EMBL" id="MDO4842267.1"/>
    </source>
</evidence>
<evidence type="ECO:0000313" key="3">
    <source>
        <dbReference type="Proteomes" id="UP001168575"/>
    </source>
</evidence>
<dbReference type="AlphaFoldDB" id="A0AA43RMG9"/>
<gene>
    <name evidence="2" type="ORF">Q3982_06285</name>
</gene>
<keyword evidence="3" id="KW-1185">Reference proteome</keyword>
<protein>
    <submittedName>
        <fullName evidence="2">NAD(P)H-hydrate epimerase</fullName>
        <ecNumber evidence="2">5.1.99.6</ecNumber>
    </submittedName>
</protein>
<dbReference type="EC" id="5.1.99.6" evidence="2"/>
<dbReference type="Gene3D" id="3.40.50.10260">
    <property type="entry name" value="YjeF N-terminal domain"/>
    <property type="match status" value="1"/>
</dbReference>
<dbReference type="Pfam" id="PF03853">
    <property type="entry name" value="YjeF_N"/>
    <property type="match status" value="1"/>
</dbReference>
<dbReference type="Proteomes" id="UP001168575">
    <property type="component" value="Unassembled WGS sequence"/>
</dbReference>
<dbReference type="GO" id="GO:0052856">
    <property type="term" value="F:NAD(P)HX epimerase activity"/>
    <property type="evidence" value="ECO:0007669"/>
    <property type="project" value="UniProtKB-EC"/>
</dbReference>
<dbReference type="NCBIfam" id="TIGR00197">
    <property type="entry name" value="yjeF_nterm"/>
    <property type="match status" value="1"/>
</dbReference>
<reference evidence="2" key="1">
    <citation type="submission" date="2023-07" db="EMBL/GenBank/DDBJ databases">
        <title>Between Cages and Wild: Unraveling the Impact of Captivity on Animal Microbiomes and Antimicrobial Resistance.</title>
        <authorList>
            <person name="Schmartz G.P."/>
            <person name="Rehner J."/>
            <person name="Schuff M.J."/>
            <person name="Becker S.L."/>
            <person name="Kravczyk M."/>
            <person name="Gurevich A."/>
            <person name="Francke R."/>
            <person name="Mueller R."/>
            <person name="Keller V."/>
            <person name="Keller A."/>
        </authorList>
    </citation>
    <scope>NUCLEOTIDE SEQUENCE</scope>
    <source>
        <strain evidence="2">S12M_St_49</strain>
    </source>
</reference>
<sequence length="228" mass="24804">MATPILTVEQMRRLDEFVITRDNAAQKLMGRAGVALADELGTFRNIAVVCGGGNNGGDGYAAIHFLQESNQLDGKNVKIIYTKEPKSDESIHFFKGIHSENVVFEQFSEDTNLEGFDVIVDCLLGTGFGGVPRGSIKEAIELINKTKEENPSVKVISMDINSGVNGDTGTGEIGIVSDITVTIGYKKVGMLKPEFSKWTDEIVAKNIGYQLTPENLGPFDSVTEIVWQ</sequence>
<dbReference type="InterPro" id="IPR036652">
    <property type="entry name" value="YjeF_N_dom_sf"/>
</dbReference>
<evidence type="ECO:0000259" key="1">
    <source>
        <dbReference type="PROSITE" id="PS51385"/>
    </source>
</evidence>
<name>A0AA43RMG9_9ACTN</name>
<dbReference type="SUPFAM" id="SSF64153">
    <property type="entry name" value="YjeF N-terminal domain-like"/>
    <property type="match status" value="1"/>
</dbReference>
<keyword evidence="2" id="KW-0413">Isomerase</keyword>
<comment type="caution">
    <text evidence="2">The sequence shown here is derived from an EMBL/GenBank/DDBJ whole genome shotgun (WGS) entry which is preliminary data.</text>
</comment>
<dbReference type="PROSITE" id="PS51385">
    <property type="entry name" value="YJEF_N"/>
    <property type="match status" value="1"/>
</dbReference>